<feature type="region of interest" description="Disordered" evidence="6">
    <location>
        <begin position="1"/>
        <end position="22"/>
    </location>
</feature>
<comment type="subcellular location">
    <subcellularLocation>
        <location evidence="1">Nucleus</location>
    </subcellularLocation>
</comment>
<feature type="domain" description="AP2-coincident C-terminal" evidence="8">
    <location>
        <begin position="133"/>
        <end position="218"/>
    </location>
</feature>
<evidence type="ECO:0000256" key="3">
    <source>
        <dbReference type="ARBA" id="ARBA00023125"/>
    </source>
</evidence>
<dbReference type="RefSeq" id="XP_067803697.1">
    <property type="nucleotide sequence ID" value="XM_067947133.1"/>
</dbReference>
<dbReference type="GO" id="GO:0003677">
    <property type="term" value="F:DNA binding"/>
    <property type="evidence" value="ECO:0007669"/>
    <property type="project" value="UniProtKB-KW"/>
</dbReference>
<keyword evidence="10" id="KW-1185">Reference proteome</keyword>
<comment type="caution">
    <text evidence="9">The sequence shown here is derived from an EMBL/GenBank/DDBJ whole genome shotgun (WGS) entry which is preliminary data.</text>
</comment>
<dbReference type="Proteomes" id="UP001214638">
    <property type="component" value="Unassembled WGS sequence"/>
</dbReference>
<keyword evidence="4" id="KW-0804">Transcription</keyword>
<keyword evidence="3" id="KW-0238">DNA-binding</keyword>
<name>A0AAD9UPJ3_9APIC</name>
<dbReference type="GO" id="GO:0003700">
    <property type="term" value="F:DNA-binding transcription factor activity"/>
    <property type="evidence" value="ECO:0007669"/>
    <property type="project" value="InterPro"/>
</dbReference>
<evidence type="ECO:0000256" key="1">
    <source>
        <dbReference type="ARBA" id="ARBA00004123"/>
    </source>
</evidence>
<keyword evidence="5" id="KW-0539">Nucleus</keyword>
<evidence type="ECO:0000256" key="4">
    <source>
        <dbReference type="ARBA" id="ARBA00023163"/>
    </source>
</evidence>
<evidence type="ECO:0000313" key="9">
    <source>
        <dbReference type="EMBL" id="KAK2196855.1"/>
    </source>
</evidence>
<feature type="domain" description="AP2/ERF" evidence="7">
    <location>
        <begin position="38"/>
        <end position="88"/>
    </location>
</feature>
<gene>
    <name evidence="9" type="ORF">BdWA1_002104</name>
</gene>
<dbReference type="GO" id="GO:0005634">
    <property type="term" value="C:nucleus"/>
    <property type="evidence" value="ECO:0007669"/>
    <property type="project" value="UniProtKB-SubCell"/>
</dbReference>
<reference evidence="9" key="1">
    <citation type="journal article" date="2023" name="Nat. Microbiol.">
        <title>Babesia duncani multi-omics identifies virulence factors and drug targets.</title>
        <authorList>
            <person name="Singh P."/>
            <person name="Lonardi S."/>
            <person name="Liang Q."/>
            <person name="Vydyam P."/>
            <person name="Khabirova E."/>
            <person name="Fang T."/>
            <person name="Gihaz S."/>
            <person name="Thekkiniath J."/>
            <person name="Munshi M."/>
            <person name="Abel S."/>
            <person name="Ciampossin L."/>
            <person name="Batugedara G."/>
            <person name="Gupta M."/>
            <person name="Lu X.M."/>
            <person name="Lenz T."/>
            <person name="Chakravarty S."/>
            <person name="Cornillot E."/>
            <person name="Hu Y."/>
            <person name="Ma W."/>
            <person name="Gonzalez L.M."/>
            <person name="Sanchez S."/>
            <person name="Estrada K."/>
            <person name="Sanchez-Flores A."/>
            <person name="Montero E."/>
            <person name="Harb O.S."/>
            <person name="Le Roch K.G."/>
            <person name="Mamoun C.B."/>
        </authorList>
    </citation>
    <scope>NUCLEOTIDE SEQUENCE</scope>
    <source>
        <strain evidence="9">WA1</strain>
    </source>
</reference>
<dbReference type="GeneID" id="94336402"/>
<protein>
    <submittedName>
        <fullName evidence="9">Bifunctional AP2-ERF domain/AP2-coincident</fullName>
    </submittedName>
</protein>
<accession>A0AAD9UPJ3</accession>
<organism evidence="9 10">
    <name type="scientific">Babesia duncani</name>
    <dbReference type="NCBI Taxonomy" id="323732"/>
    <lineage>
        <taxon>Eukaryota</taxon>
        <taxon>Sar</taxon>
        <taxon>Alveolata</taxon>
        <taxon>Apicomplexa</taxon>
        <taxon>Aconoidasida</taxon>
        <taxon>Piroplasmida</taxon>
        <taxon>Babesiidae</taxon>
        <taxon>Babesia</taxon>
    </lineage>
</organism>
<evidence type="ECO:0000259" key="8">
    <source>
        <dbReference type="Pfam" id="PF14733"/>
    </source>
</evidence>
<dbReference type="AlphaFoldDB" id="A0AAD9UPJ3"/>
<evidence type="ECO:0000313" key="10">
    <source>
        <dbReference type="Proteomes" id="UP001214638"/>
    </source>
</evidence>
<dbReference type="EMBL" id="JALLKP010000002">
    <property type="protein sequence ID" value="KAK2196855.1"/>
    <property type="molecule type" value="Genomic_DNA"/>
</dbReference>
<evidence type="ECO:0000256" key="5">
    <source>
        <dbReference type="ARBA" id="ARBA00023242"/>
    </source>
</evidence>
<keyword evidence="2" id="KW-0805">Transcription regulation</keyword>
<dbReference type="InterPro" id="IPR028078">
    <property type="entry name" value="ACDC"/>
</dbReference>
<evidence type="ECO:0000256" key="6">
    <source>
        <dbReference type="SAM" id="MobiDB-lite"/>
    </source>
</evidence>
<dbReference type="InterPro" id="IPR001471">
    <property type="entry name" value="AP2/ERF_dom"/>
</dbReference>
<evidence type="ECO:0000256" key="2">
    <source>
        <dbReference type="ARBA" id="ARBA00023015"/>
    </source>
</evidence>
<dbReference type="Pfam" id="PF00847">
    <property type="entry name" value="AP2"/>
    <property type="match status" value="1"/>
</dbReference>
<evidence type="ECO:0000259" key="7">
    <source>
        <dbReference type="Pfam" id="PF00847"/>
    </source>
</evidence>
<dbReference type="KEGG" id="bdw:94336402"/>
<sequence>MPRRSTGSPVKRNRSNGVPQKWADDQKRQLFKQSTLLPKVVGVSYDRFQAIWVAHWRINGKTYHKYFNTFKLGFEQAYHKAIKCRLRNISQCNNLTNKSNSLDALLPPANEESLLDNAETSLPDPISNIDKDIQHFHMCKVALYYILFDLKDIALYLMPMVTYTSLGDLYVVIENHISNVWTAGSVGEIQHYLDLFKTLMGHHVLPSHLPLEEQAAYLFTIFKMPVMRMIPINNNAFGASASQNQISTF</sequence>
<dbReference type="Pfam" id="PF14733">
    <property type="entry name" value="ACDC"/>
    <property type="match status" value="1"/>
</dbReference>
<dbReference type="Gene3D" id="1.20.5.2050">
    <property type="match status" value="1"/>
</dbReference>
<proteinExistence type="predicted"/>